<evidence type="ECO:0000313" key="8">
    <source>
        <dbReference type="Proteomes" id="UP000676409"/>
    </source>
</evidence>
<name>A0A975FW70_9CAUL</name>
<dbReference type="PROSITE" id="PS50995">
    <property type="entry name" value="HTH_MARR_2"/>
    <property type="match status" value="1"/>
</dbReference>
<organism evidence="7 8">
    <name type="scientific">Phenylobacterium montanum</name>
    <dbReference type="NCBI Taxonomy" id="2823693"/>
    <lineage>
        <taxon>Bacteria</taxon>
        <taxon>Pseudomonadati</taxon>
        <taxon>Pseudomonadota</taxon>
        <taxon>Alphaproteobacteria</taxon>
        <taxon>Caulobacterales</taxon>
        <taxon>Caulobacteraceae</taxon>
        <taxon>Phenylobacterium</taxon>
    </lineage>
</organism>
<dbReference type="KEGG" id="caul:KCG34_14310"/>
<dbReference type="Proteomes" id="UP000676409">
    <property type="component" value="Chromosome"/>
</dbReference>
<dbReference type="InterPro" id="IPR000835">
    <property type="entry name" value="HTH_MarR-typ"/>
</dbReference>
<reference evidence="7" key="1">
    <citation type="submission" date="2021-04" db="EMBL/GenBank/DDBJ databases">
        <title>The complete genome sequence of Caulobacter sp. S6.</title>
        <authorList>
            <person name="Tang Y."/>
            <person name="Ouyang W."/>
            <person name="Liu Q."/>
            <person name="Huang B."/>
            <person name="Guo Z."/>
            <person name="Lei P."/>
        </authorList>
    </citation>
    <scope>NUCLEOTIDE SEQUENCE</scope>
    <source>
        <strain evidence="7">S6</strain>
    </source>
</reference>
<dbReference type="GO" id="GO:0006950">
    <property type="term" value="P:response to stress"/>
    <property type="evidence" value="ECO:0007669"/>
    <property type="project" value="TreeGrafter"/>
</dbReference>
<dbReference type="InterPro" id="IPR055166">
    <property type="entry name" value="Transc_reg_Sar_Rot_HTH"/>
</dbReference>
<dbReference type="FunFam" id="1.10.10.10:FF:000163">
    <property type="entry name" value="MarR family transcriptional regulator"/>
    <property type="match status" value="1"/>
</dbReference>
<dbReference type="GO" id="GO:0005737">
    <property type="term" value="C:cytoplasm"/>
    <property type="evidence" value="ECO:0007669"/>
    <property type="project" value="UniProtKB-SubCell"/>
</dbReference>
<keyword evidence="8" id="KW-1185">Reference proteome</keyword>
<evidence type="ECO:0000256" key="2">
    <source>
        <dbReference type="ARBA" id="ARBA00022490"/>
    </source>
</evidence>
<dbReference type="AlphaFoldDB" id="A0A975FW70"/>
<dbReference type="SUPFAM" id="SSF46785">
    <property type="entry name" value="Winged helix' DNA-binding domain"/>
    <property type="match status" value="1"/>
</dbReference>
<dbReference type="PANTHER" id="PTHR33164:SF5">
    <property type="entry name" value="ORGANIC HYDROPEROXIDE RESISTANCE TRANSCRIPTIONAL REGULATOR"/>
    <property type="match status" value="1"/>
</dbReference>
<dbReference type="InterPro" id="IPR036388">
    <property type="entry name" value="WH-like_DNA-bd_sf"/>
</dbReference>
<gene>
    <name evidence="7" type="ORF">KCG34_14310</name>
</gene>
<accession>A0A975FW70</accession>
<dbReference type="Gene3D" id="1.10.10.10">
    <property type="entry name" value="Winged helix-like DNA-binding domain superfamily/Winged helix DNA-binding domain"/>
    <property type="match status" value="1"/>
</dbReference>
<dbReference type="InterPro" id="IPR039422">
    <property type="entry name" value="MarR/SlyA-like"/>
</dbReference>
<dbReference type="Pfam" id="PF22381">
    <property type="entry name" value="Staph_reg_Sar_Rot"/>
    <property type="match status" value="1"/>
</dbReference>
<evidence type="ECO:0000256" key="4">
    <source>
        <dbReference type="ARBA" id="ARBA00023125"/>
    </source>
</evidence>
<evidence type="ECO:0000256" key="3">
    <source>
        <dbReference type="ARBA" id="ARBA00023015"/>
    </source>
</evidence>
<proteinExistence type="predicted"/>
<dbReference type="PRINTS" id="PR00598">
    <property type="entry name" value="HTHMARR"/>
</dbReference>
<dbReference type="InterPro" id="IPR036390">
    <property type="entry name" value="WH_DNA-bd_sf"/>
</dbReference>
<dbReference type="InterPro" id="IPR011991">
    <property type="entry name" value="ArsR-like_HTH"/>
</dbReference>
<dbReference type="EMBL" id="CP073078">
    <property type="protein sequence ID" value="QUD86271.1"/>
    <property type="molecule type" value="Genomic_DNA"/>
</dbReference>
<dbReference type="PANTHER" id="PTHR33164">
    <property type="entry name" value="TRANSCRIPTIONAL REGULATOR, MARR FAMILY"/>
    <property type="match status" value="1"/>
</dbReference>
<evidence type="ECO:0000259" key="6">
    <source>
        <dbReference type="PROSITE" id="PS50995"/>
    </source>
</evidence>
<keyword evidence="2" id="KW-0963">Cytoplasm</keyword>
<keyword evidence="5" id="KW-0804">Transcription</keyword>
<evidence type="ECO:0000313" key="7">
    <source>
        <dbReference type="EMBL" id="QUD86271.1"/>
    </source>
</evidence>
<dbReference type="GO" id="GO:0003677">
    <property type="term" value="F:DNA binding"/>
    <property type="evidence" value="ECO:0007669"/>
    <property type="project" value="UniProtKB-KW"/>
</dbReference>
<evidence type="ECO:0000256" key="5">
    <source>
        <dbReference type="ARBA" id="ARBA00023163"/>
    </source>
</evidence>
<sequence>MARAESSDDDHLKLGDFLCFAIYAAGHAFNRLYKPLLEPLGLTYPQFLVMVALWEEDGQTVGELGDKLTLESSTLTPLLKRMESQGLVARRRDPADERQVRISLTDQGRALKEQARTIPACLFEQSGMKVEDVIRLQREITALRQAMSEAGG</sequence>
<comment type="subcellular location">
    <subcellularLocation>
        <location evidence="1">Cytoplasm</location>
    </subcellularLocation>
</comment>
<dbReference type="SMART" id="SM00347">
    <property type="entry name" value="HTH_MARR"/>
    <property type="match status" value="1"/>
</dbReference>
<feature type="domain" description="HTH marR-type" evidence="6">
    <location>
        <begin position="15"/>
        <end position="152"/>
    </location>
</feature>
<keyword evidence="3" id="KW-0805">Transcription regulation</keyword>
<dbReference type="GO" id="GO:0003700">
    <property type="term" value="F:DNA-binding transcription factor activity"/>
    <property type="evidence" value="ECO:0007669"/>
    <property type="project" value="InterPro"/>
</dbReference>
<protein>
    <submittedName>
        <fullName evidence="7">MarR family transcriptional regulator</fullName>
    </submittedName>
</protein>
<evidence type="ECO:0000256" key="1">
    <source>
        <dbReference type="ARBA" id="ARBA00004496"/>
    </source>
</evidence>
<dbReference type="CDD" id="cd00090">
    <property type="entry name" value="HTH_ARSR"/>
    <property type="match status" value="1"/>
</dbReference>
<dbReference type="RefSeq" id="WP_211936323.1">
    <property type="nucleotide sequence ID" value="NZ_CP073078.1"/>
</dbReference>
<keyword evidence="4" id="KW-0238">DNA-binding</keyword>